<dbReference type="CDD" id="cd08512">
    <property type="entry name" value="PBP2_NikA_DppA_OppA_like_7"/>
    <property type="match status" value="1"/>
</dbReference>
<name>A0ABW4FI62_9PSEU</name>
<dbReference type="InterPro" id="IPR000914">
    <property type="entry name" value="SBP_5_dom"/>
</dbReference>
<dbReference type="Gene3D" id="3.40.190.10">
    <property type="entry name" value="Periplasmic binding protein-like II"/>
    <property type="match status" value="1"/>
</dbReference>
<dbReference type="EMBL" id="JBHUCP010000007">
    <property type="protein sequence ID" value="MFD1529982.1"/>
    <property type="molecule type" value="Genomic_DNA"/>
</dbReference>
<dbReference type="Proteomes" id="UP001597145">
    <property type="component" value="Unassembled WGS sequence"/>
</dbReference>
<evidence type="ECO:0000259" key="5">
    <source>
        <dbReference type="Pfam" id="PF00496"/>
    </source>
</evidence>
<dbReference type="PANTHER" id="PTHR30290:SF10">
    <property type="entry name" value="PERIPLASMIC OLIGOPEPTIDE-BINDING PROTEIN-RELATED"/>
    <property type="match status" value="1"/>
</dbReference>
<evidence type="ECO:0000256" key="1">
    <source>
        <dbReference type="ARBA" id="ARBA00004196"/>
    </source>
</evidence>
<sequence length="494" mass="55500">MDWELVFGKEVYDHVFNLNDRLTRWKQVPAPDEPGGFDLAWQAANFEEITEPRMAEGWEVTNGGRTYTFSLRRGWPSHAGNEFSAADVKWTFDRSFALRGITSYYNELAKIERPEDVKVLDRYTVRIELGEPGPDLLLTMSGFWRAIVDSKPAKSHATAADPWAKTWMESNDVGFGPYKLAELSPGRQVVWEAHKEHPFPPVLDQITFRQAPESSDRLAMLMSGDAQVAQYLLPADMKRVQASDKLRLWNFQGYVIHSCPMNTKYPPFDDVRVRQALSYATPYRRIIDEVYQGFAGPAFGPLSDHAAGFDPYQSPFTYDPERARELLREAGHANGFTTRLAYSTAEPLGEVVGTQLRSAFSDVGVSLDLEALPASTYTVALFNGERPMFFQSFGADSPDPAYALGVFYQSDSSNNWSGYKNAGTDACLAGAGQPRLTWGQRVEEHKRCAEIVANDAPWLWIAQPGFQMSTRRDVTGINWYAGEGVDWSRVGYVS</sequence>
<dbReference type="PIRSF" id="PIRSF002741">
    <property type="entry name" value="MppA"/>
    <property type="match status" value="1"/>
</dbReference>
<evidence type="ECO:0000256" key="2">
    <source>
        <dbReference type="ARBA" id="ARBA00005695"/>
    </source>
</evidence>
<reference evidence="7" key="1">
    <citation type="journal article" date="2019" name="Int. J. Syst. Evol. Microbiol.">
        <title>The Global Catalogue of Microorganisms (GCM) 10K type strain sequencing project: providing services to taxonomists for standard genome sequencing and annotation.</title>
        <authorList>
            <consortium name="The Broad Institute Genomics Platform"/>
            <consortium name="The Broad Institute Genome Sequencing Center for Infectious Disease"/>
            <person name="Wu L."/>
            <person name="Ma J."/>
        </authorList>
    </citation>
    <scope>NUCLEOTIDE SEQUENCE [LARGE SCALE GENOMIC DNA]</scope>
    <source>
        <strain evidence="7">JCM 12165</strain>
    </source>
</reference>
<comment type="similarity">
    <text evidence="2">Belongs to the bacterial solute-binding protein 5 family.</text>
</comment>
<organism evidence="6 7">
    <name type="scientific">Pseudonocardia aurantiaca</name>
    <dbReference type="NCBI Taxonomy" id="75290"/>
    <lineage>
        <taxon>Bacteria</taxon>
        <taxon>Bacillati</taxon>
        <taxon>Actinomycetota</taxon>
        <taxon>Actinomycetes</taxon>
        <taxon>Pseudonocardiales</taxon>
        <taxon>Pseudonocardiaceae</taxon>
        <taxon>Pseudonocardia</taxon>
    </lineage>
</organism>
<evidence type="ECO:0000313" key="7">
    <source>
        <dbReference type="Proteomes" id="UP001597145"/>
    </source>
</evidence>
<dbReference type="Pfam" id="PF00496">
    <property type="entry name" value="SBP_bac_5"/>
    <property type="match status" value="1"/>
</dbReference>
<comment type="subcellular location">
    <subcellularLocation>
        <location evidence="1">Cell envelope</location>
    </subcellularLocation>
</comment>
<dbReference type="RefSeq" id="WP_343976425.1">
    <property type="nucleotide sequence ID" value="NZ_BAAAJG010000008.1"/>
</dbReference>
<accession>A0ABW4FI62</accession>
<dbReference type="Gene3D" id="3.10.105.10">
    <property type="entry name" value="Dipeptide-binding Protein, Domain 3"/>
    <property type="match status" value="1"/>
</dbReference>
<evidence type="ECO:0000256" key="3">
    <source>
        <dbReference type="ARBA" id="ARBA00022448"/>
    </source>
</evidence>
<feature type="domain" description="Solute-binding protein family 5" evidence="5">
    <location>
        <begin position="51"/>
        <end position="414"/>
    </location>
</feature>
<dbReference type="SUPFAM" id="SSF53850">
    <property type="entry name" value="Periplasmic binding protein-like II"/>
    <property type="match status" value="1"/>
</dbReference>
<evidence type="ECO:0000256" key="4">
    <source>
        <dbReference type="ARBA" id="ARBA00022729"/>
    </source>
</evidence>
<keyword evidence="4" id="KW-0732">Signal</keyword>
<dbReference type="Gene3D" id="3.90.76.10">
    <property type="entry name" value="Dipeptide-binding Protein, Domain 1"/>
    <property type="match status" value="1"/>
</dbReference>
<dbReference type="PANTHER" id="PTHR30290">
    <property type="entry name" value="PERIPLASMIC BINDING COMPONENT OF ABC TRANSPORTER"/>
    <property type="match status" value="1"/>
</dbReference>
<proteinExistence type="inferred from homology"/>
<comment type="caution">
    <text evidence="6">The sequence shown here is derived from an EMBL/GenBank/DDBJ whole genome shotgun (WGS) entry which is preliminary data.</text>
</comment>
<protein>
    <submittedName>
        <fullName evidence="6">ABC transporter substrate-binding protein</fullName>
    </submittedName>
</protein>
<keyword evidence="3" id="KW-0813">Transport</keyword>
<dbReference type="InterPro" id="IPR039424">
    <property type="entry name" value="SBP_5"/>
</dbReference>
<keyword evidence="7" id="KW-1185">Reference proteome</keyword>
<evidence type="ECO:0000313" key="6">
    <source>
        <dbReference type="EMBL" id="MFD1529982.1"/>
    </source>
</evidence>
<dbReference type="InterPro" id="IPR030678">
    <property type="entry name" value="Peptide/Ni-bd"/>
</dbReference>
<gene>
    <name evidence="6" type="ORF">ACFSCY_11065</name>
</gene>